<protein>
    <submittedName>
        <fullName evidence="2">(pine wood nematode) hypothetical protein</fullName>
    </submittedName>
</protein>
<dbReference type="EMBL" id="CAJFDI010000004">
    <property type="protein sequence ID" value="CAD5228207.1"/>
    <property type="molecule type" value="Genomic_DNA"/>
</dbReference>
<feature type="chain" id="PRO_5035359854" evidence="1">
    <location>
        <begin position="17"/>
        <end position="175"/>
    </location>
</feature>
<dbReference type="Proteomes" id="UP000095284">
    <property type="component" value="Unplaced"/>
</dbReference>
<evidence type="ECO:0000313" key="6">
    <source>
        <dbReference type="WBParaSite" id="BXY_1026400.1"/>
    </source>
</evidence>
<name>A0A1I7SB67_BURXY</name>
<keyword evidence="5" id="KW-1185">Reference proteome</keyword>
<reference evidence="6" key="1">
    <citation type="submission" date="2016-11" db="UniProtKB">
        <authorList>
            <consortium name="WormBaseParasite"/>
        </authorList>
    </citation>
    <scope>IDENTIFICATION</scope>
</reference>
<dbReference type="WBParaSite" id="BXY_1026400.1">
    <property type="protein sequence ID" value="BXY_1026400.1"/>
    <property type="gene ID" value="BXY_1026400"/>
</dbReference>
<accession>A0A1I7SB67</accession>
<feature type="signal peptide" evidence="1">
    <location>
        <begin position="1"/>
        <end position="16"/>
    </location>
</feature>
<sequence>MRIFLLTACLACIATADELAGARNQVKRFISSQLSDSIINKGVQSLYKSALAGDSYDTACTNLKTAVKSEFFSQTKLISALMTLREHLSDTDAFLDVAKHSLRKKAAPFYNKVKKIKPKTLKAYNKIFVKMINKRMVKAVATLVKRSSSAKDWKYFVDDLYNVAEFKTLGIARVN</sequence>
<evidence type="ECO:0000256" key="1">
    <source>
        <dbReference type="SAM" id="SignalP"/>
    </source>
</evidence>
<evidence type="ECO:0000313" key="3">
    <source>
        <dbReference type="EMBL" id="CAG9118712.1"/>
    </source>
</evidence>
<keyword evidence="1" id="KW-0732">Signal</keyword>
<dbReference type="AlphaFoldDB" id="A0A1I7SB67"/>
<organism evidence="4 6">
    <name type="scientific">Bursaphelenchus xylophilus</name>
    <name type="common">Pinewood nematode worm</name>
    <name type="synonym">Aphelenchoides xylophilus</name>
    <dbReference type="NCBI Taxonomy" id="6326"/>
    <lineage>
        <taxon>Eukaryota</taxon>
        <taxon>Metazoa</taxon>
        <taxon>Ecdysozoa</taxon>
        <taxon>Nematoda</taxon>
        <taxon>Chromadorea</taxon>
        <taxon>Rhabditida</taxon>
        <taxon>Tylenchina</taxon>
        <taxon>Tylenchomorpha</taxon>
        <taxon>Aphelenchoidea</taxon>
        <taxon>Aphelenchoididae</taxon>
        <taxon>Bursaphelenchus</taxon>
    </lineage>
</organism>
<dbReference type="Proteomes" id="UP000659654">
    <property type="component" value="Unassembled WGS sequence"/>
</dbReference>
<evidence type="ECO:0000313" key="5">
    <source>
        <dbReference type="Proteomes" id="UP000659654"/>
    </source>
</evidence>
<dbReference type="Proteomes" id="UP000582659">
    <property type="component" value="Unassembled WGS sequence"/>
</dbReference>
<evidence type="ECO:0000313" key="2">
    <source>
        <dbReference type="EMBL" id="CAD5228207.1"/>
    </source>
</evidence>
<evidence type="ECO:0000313" key="4">
    <source>
        <dbReference type="Proteomes" id="UP000095284"/>
    </source>
</evidence>
<reference evidence="3" key="2">
    <citation type="submission" date="2020-08" db="EMBL/GenBank/DDBJ databases">
        <authorList>
            <person name="Kikuchi T."/>
        </authorList>
    </citation>
    <scope>NUCLEOTIDE SEQUENCE</scope>
    <source>
        <strain evidence="2">Ka4C1</strain>
    </source>
</reference>
<gene>
    <name evidence="2" type="ORF">BXYJ_LOCUS10329</name>
</gene>
<dbReference type="EMBL" id="CAJFCV020000004">
    <property type="protein sequence ID" value="CAG9118712.1"/>
    <property type="molecule type" value="Genomic_DNA"/>
</dbReference>
<proteinExistence type="predicted"/>